<reference evidence="1 2" key="1">
    <citation type="journal article" date="2010" name="J. Bacteriol.">
        <title>Complete genome sequence of the thermophilic, obligately chemolithoautotrophic hydrogen-oxidizing bacterium Hydrogenobacter thermophilus TK-6.</title>
        <authorList>
            <person name="Arai H."/>
            <person name="Kanbe H."/>
            <person name="Ishii M."/>
            <person name="Igarashi Y."/>
        </authorList>
    </citation>
    <scope>NUCLEOTIDE SEQUENCE [LARGE SCALE GENOMIC DNA]</scope>
    <source>
        <strain evidence="2">DSM 6534 / IAM 12695 / TK-6 [Tokyo]</strain>
    </source>
</reference>
<name>D3DHS4_HYDTT</name>
<organism evidence="1 2">
    <name type="scientific">Hydrogenobacter thermophilus (strain DSM 6534 / IAM 12695 / TK-6)</name>
    <dbReference type="NCBI Taxonomy" id="608538"/>
    <lineage>
        <taxon>Bacteria</taxon>
        <taxon>Pseudomonadati</taxon>
        <taxon>Aquificota</taxon>
        <taxon>Aquificia</taxon>
        <taxon>Aquificales</taxon>
        <taxon>Aquificaceae</taxon>
        <taxon>Hydrogenobacter</taxon>
    </lineage>
</organism>
<dbReference type="KEGG" id="hth:HTH_0917"/>
<dbReference type="RefSeq" id="WP_012963556.1">
    <property type="nucleotide sequence ID" value="NC_013799.1"/>
</dbReference>
<dbReference type="STRING" id="608538.HTH_0917"/>
<dbReference type="Proteomes" id="UP000002574">
    <property type="component" value="Chromosome"/>
</dbReference>
<protein>
    <submittedName>
        <fullName evidence="1">Uncharacterized protein</fullName>
    </submittedName>
</protein>
<evidence type="ECO:0000313" key="2">
    <source>
        <dbReference type="Proteomes" id="UP000002574"/>
    </source>
</evidence>
<sequence length="114" mass="13012">MSFVFITSADFADEPISPSDTDISFANIYTERTLSLYGVQPADLNSAGLEWAKEYTKIVALRRLYLRLAQSEDSKYYEKSDMYLKIQNELKGLFNRQTMTTTGASPQSYEVKRA</sequence>
<proteinExistence type="predicted"/>
<evidence type="ECO:0000313" key="1">
    <source>
        <dbReference type="EMBL" id="BAI69376.1"/>
    </source>
</evidence>
<accession>D3DHS4</accession>
<keyword evidence="2" id="KW-1185">Reference proteome</keyword>
<dbReference type="EMBL" id="AP011112">
    <property type="protein sequence ID" value="BAI69376.1"/>
    <property type="molecule type" value="Genomic_DNA"/>
</dbReference>
<dbReference type="AlphaFoldDB" id="D3DHS4"/>
<gene>
    <name evidence="1" type="ordered locus">HTH_0917</name>
</gene>
<dbReference type="KEGG" id="hte:Hydth_0914"/>